<evidence type="ECO:0000256" key="12">
    <source>
        <dbReference type="ARBA" id="ARBA00023016"/>
    </source>
</evidence>
<comment type="similarity">
    <text evidence="3">Belongs to the peptidase S1C family.</text>
</comment>
<evidence type="ECO:0000313" key="17">
    <source>
        <dbReference type="Proteomes" id="UP001606300"/>
    </source>
</evidence>
<sequence>MHAENPVFRARARSLLSGTALALTVVLGQPAFEAQARELPDFSEVVERVGPAVVNIRTSEKVRVPEGQAEANEQMQELLRRFGLPVPNQRRGAPRGGAPGDDDDAPTRRGVGSGFILSADGYVLTNAHVVQGADEVFVTLTDRRELKAKLIGADQRSDVAVVKVEAAGLPVVKVGDSNKAKVGEWVMAIGSPFGLENTVTAGIISAKQRDTGDLLPLIQTDVAINPGNSGGPLVNMRGEVIGINSQIYSQSGGYMGISFAIPIGDAIRVADELRAGGRVVRGYLGVLPDDISKEVAEAIGLGKPQGAIIRNVIAGSPAEKAGVEGGDVVTKVDGKTVDKAADLRRLIATVKPGAKATLTVFRRGAYKDLVVTMAEDERSRRAGSGATPDADSAAGDAPSMALGLKVSELTEAQRKDLKVKGGVRVDGATGAAARSGLREGDLILAVDNVDVETVKGFQAQIAKAAKAKVINLLVRRDDIVNFVLLKPGK</sequence>
<evidence type="ECO:0000256" key="3">
    <source>
        <dbReference type="ARBA" id="ARBA00010541"/>
    </source>
</evidence>
<accession>A0ABW7EUN8</accession>
<evidence type="ECO:0000256" key="2">
    <source>
        <dbReference type="ARBA" id="ARBA00004418"/>
    </source>
</evidence>
<keyword evidence="11" id="KW-0720">Serine protease</keyword>
<keyword evidence="9" id="KW-0574">Periplasm</keyword>
<dbReference type="PANTHER" id="PTHR22939:SF130">
    <property type="entry name" value="PERIPLASMIC SERINE ENDOPROTEASE DEGP-LIKE-RELATED"/>
    <property type="match status" value="1"/>
</dbReference>
<evidence type="ECO:0000256" key="5">
    <source>
        <dbReference type="ARBA" id="ARBA00013958"/>
    </source>
</evidence>
<dbReference type="SMART" id="SM00228">
    <property type="entry name" value="PDZ"/>
    <property type="match status" value="2"/>
</dbReference>
<evidence type="ECO:0000256" key="13">
    <source>
        <dbReference type="ARBA" id="ARBA00032850"/>
    </source>
</evidence>
<evidence type="ECO:0000259" key="15">
    <source>
        <dbReference type="PROSITE" id="PS50106"/>
    </source>
</evidence>
<feature type="region of interest" description="Disordered" evidence="14">
    <location>
        <begin position="83"/>
        <end position="109"/>
    </location>
</feature>
<dbReference type="SUPFAM" id="SSF50494">
    <property type="entry name" value="Trypsin-like serine proteases"/>
    <property type="match status" value="1"/>
</dbReference>
<dbReference type="InterPro" id="IPR036034">
    <property type="entry name" value="PDZ_sf"/>
</dbReference>
<comment type="caution">
    <text evidence="16">The sequence shown here is derived from an EMBL/GenBank/DDBJ whole genome shotgun (WGS) entry which is preliminary data.</text>
</comment>
<proteinExistence type="inferred from homology"/>
<dbReference type="Pfam" id="PF13365">
    <property type="entry name" value="Trypsin_2"/>
    <property type="match status" value="1"/>
</dbReference>
<dbReference type="InterPro" id="IPR011782">
    <property type="entry name" value="Pept_S1C_Do"/>
</dbReference>
<keyword evidence="6" id="KW-0645">Protease</keyword>
<evidence type="ECO:0000256" key="8">
    <source>
        <dbReference type="ARBA" id="ARBA00022737"/>
    </source>
</evidence>
<dbReference type="Proteomes" id="UP001606300">
    <property type="component" value="Unassembled WGS sequence"/>
</dbReference>
<dbReference type="Pfam" id="PF13180">
    <property type="entry name" value="PDZ_2"/>
    <property type="match status" value="1"/>
</dbReference>
<protein>
    <recommendedName>
        <fullName evidence="5">Probable periplasmic serine endoprotease DegP-like</fullName>
        <ecNumber evidence="4">3.4.21.107</ecNumber>
    </recommendedName>
    <alternativeName>
        <fullName evidence="13">Protease Do</fullName>
    </alternativeName>
</protein>
<evidence type="ECO:0000256" key="6">
    <source>
        <dbReference type="ARBA" id="ARBA00022670"/>
    </source>
</evidence>
<dbReference type="InterPro" id="IPR041489">
    <property type="entry name" value="PDZ_6"/>
</dbReference>
<evidence type="ECO:0000256" key="10">
    <source>
        <dbReference type="ARBA" id="ARBA00022801"/>
    </source>
</evidence>
<feature type="domain" description="PDZ" evidence="15">
    <location>
        <begin position="288"/>
        <end position="364"/>
    </location>
</feature>
<evidence type="ECO:0000256" key="7">
    <source>
        <dbReference type="ARBA" id="ARBA00022729"/>
    </source>
</evidence>
<evidence type="ECO:0000256" key="9">
    <source>
        <dbReference type="ARBA" id="ARBA00022764"/>
    </source>
</evidence>
<keyword evidence="7" id="KW-0732">Signal</keyword>
<dbReference type="Gene3D" id="2.30.42.10">
    <property type="match status" value="2"/>
</dbReference>
<keyword evidence="17" id="KW-1185">Reference proteome</keyword>
<evidence type="ECO:0000256" key="1">
    <source>
        <dbReference type="ARBA" id="ARBA00001772"/>
    </source>
</evidence>
<dbReference type="EC" id="3.4.21.107" evidence="4"/>
<dbReference type="RefSeq" id="WP_394471850.1">
    <property type="nucleotide sequence ID" value="NZ_JBIGHY010000006.1"/>
</dbReference>
<comment type="subcellular location">
    <subcellularLocation>
        <location evidence="2">Periplasm</location>
    </subcellularLocation>
</comment>
<reference evidence="16 17" key="1">
    <citation type="submission" date="2024-09" db="EMBL/GenBank/DDBJ databases">
        <title>Novel species of the genus Pelomonas and Roseateles isolated from streams.</title>
        <authorList>
            <person name="Lu H."/>
        </authorList>
    </citation>
    <scope>NUCLEOTIDE SEQUENCE [LARGE SCALE GENOMIC DNA]</scope>
    <source>
        <strain evidence="16 17">DC23W</strain>
    </source>
</reference>
<gene>
    <name evidence="16" type="ORF">ACG02S_17975</name>
</gene>
<dbReference type="PRINTS" id="PR00834">
    <property type="entry name" value="PROTEASES2C"/>
</dbReference>
<dbReference type="GO" id="GO:0016787">
    <property type="term" value="F:hydrolase activity"/>
    <property type="evidence" value="ECO:0007669"/>
    <property type="project" value="UniProtKB-KW"/>
</dbReference>
<dbReference type="Pfam" id="PF17820">
    <property type="entry name" value="PDZ_6"/>
    <property type="match status" value="1"/>
</dbReference>
<evidence type="ECO:0000313" key="16">
    <source>
        <dbReference type="EMBL" id="MFG6415786.1"/>
    </source>
</evidence>
<feature type="compositionally biased region" description="Low complexity" evidence="14">
    <location>
        <begin position="382"/>
        <end position="397"/>
    </location>
</feature>
<keyword evidence="8" id="KW-0677">Repeat</keyword>
<comment type="catalytic activity">
    <reaction evidence="1">
        <text>Acts on substrates that are at least partially unfolded. The cleavage site P1 residue is normally between a pair of hydrophobic residues, such as Val-|-Val.</text>
        <dbReference type="EC" id="3.4.21.107"/>
    </reaction>
</comment>
<keyword evidence="10 16" id="KW-0378">Hydrolase</keyword>
<keyword evidence="12" id="KW-0346">Stress response</keyword>
<dbReference type="InterPro" id="IPR001478">
    <property type="entry name" value="PDZ"/>
</dbReference>
<dbReference type="InterPro" id="IPR001940">
    <property type="entry name" value="Peptidase_S1C"/>
</dbReference>
<dbReference type="PROSITE" id="PS50106">
    <property type="entry name" value="PDZ"/>
    <property type="match status" value="1"/>
</dbReference>
<evidence type="ECO:0000256" key="14">
    <source>
        <dbReference type="SAM" id="MobiDB-lite"/>
    </source>
</evidence>
<dbReference type="PANTHER" id="PTHR22939">
    <property type="entry name" value="SERINE PROTEASE FAMILY S1C HTRA-RELATED"/>
    <property type="match status" value="1"/>
</dbReference>
<name>A0ABW7EUN8_9BURK</name>
<feature type="region of interest" description="Disordered" evidence="14">
    <location>
        <begin position="377"/>
        <end position="397"/>
    </location>
</feature>
<dbReference type="NCBIfam" id="TIGR02037">
    <property type="entry name" value="degP_htrA_DO"/>
    <property type="match status" value="1"/>
</dbReference>
<dbReference type="InterPro" id="IPR009003">
    <property type="entry name" value="Peptidase_S1_PA"/>
</dbReference>
<dbReference type="SUPFAM" id="SSF50156">
    <property type="entry name" value="PDZ domain-like"/>
    <property type="match status" value="2"/>
</dbReference>
<dbReference type="Gene3D" id="2.40.10.120">
    <property type="match status" value="1"/>
</dbReference>
<evidence type="ECO:0000256" key="4">
    <source>
        <dbReference type="ARBA" id="ARBA00013035"/>
    </source>
</evidence>
<organism evidence="16 17">
    <name type="scientific">Pelomonas dachongensis</name>
    <dbReference type="NCBI Taxonomy" id="3299029"/>
    <lineage>
        <taxon>Bacteria</taxon>
        <taxon>Pseudomonadati</taxon>
        <taxon>Pseudomonadota</taxon>
        <taxon>Betaproteobacteria</taxon>
        <taxon>Burkholderiales</taxon>
        <taxon>Sphaerotilaceae</taxon>
        <taxon>Roseateles</taxon>
    </lineage>
</organism>
<evidence type="ECO:0000256" key="11">
    <source>
        <dbReference type="ARBA" id="ARBA00022825"/>
    </source>
</evidence>
<dbReference type="EMBL" id="JBIGHY010000006">
    <property type="protein sequence ID" value="MFG6415786.1"/>
    <property type="molecule type" value="Genomic_DNA"/>
</dbReference>